<gene>
    <name evidence="2" type="ORF">C0Q70_10757</name>
</gene>
<evidence type="ECO:0000256" key="1">
    <source>
        <dbReference type="SAM" id="MobiDB-lite"/>
    </source>
</evidence>
<sequence>MPHVGRGDKCHPSHLNQQLNQLNPMQFLRRLYNAVWHIHPQAVTWIMRWILPPEEPQPQEENAVFKTPIRRHMEYTTSVDNAVDTAPPKSRSLHSKKVSILTG</sequence>
<evidence type="ECO:0000313" key="3">
    <source>
        <dbReference type="Proteomes" id="UP000245119"/>
    </source>
</evidence>
<name>A0A2T7P420_POMCA</name>
<organism evidence="2 3">
    <name type="scientific">Pomacea canaliculata</name>
    <name type="common">Golden apple snail</name>
    <dbReference type="NCBI Taxonomy" id="400727"/>
    <lineage>
        <taxon>Eukaryota</taxon>
        <taxon>Metazoa</taxon>
        <taxon>Spiralia</taxon>
        <taxon>Lophotrochozoa</taxon>
        <taxon>Mollusca</taxon>
        <taxon>Gastropoda</taxon>
        <taxon>Caenogastropoda</taxon>
        <taxon>Architaenioglossa</taxon>
        <taxon>Ampullarioidea</taxon>
        <taxon>Ampullariidae</taxon>
        <taxon>Pomacea</taxon>
    </lineage>
</organism>
<dbReference type="AlphaFoldDB" id="A0A2T7P420"/>
<reference evidence="2 3" key="1">
    <citation type="submission" date="2018-04" db="EMBL/GenBank/DDBJ databases">
        <title>The genome of golden apple snail Pomacea canaliculata provides insight into stress tolerance and invasive adaptation.</title>
        <authorList>
            <person name="Liu C."/>
            <person name="Liu B."/>
            <person name="Ren Y."/>
            <person name="Zhang Y."/>
            <person name="Wang H."/>
            <person name="Li S."/>
            <person name="Jiang F."/>
            <person name="Yin L."/>
            <person name="Zhang G."/>
            <person name="Qian W."/>
            <person name="Fan W."/>
        </authorList>
    </citation>
    <scope>NUCLEOTIDE SEQUENCE [LARGE SCALE GENOMIC DNA]</scope>
    <source>
        <strain evidence="2">SZHN2017</strain>
        <tissue evidence="2">Muscle</tissue>
    </source>
</reference>
<feature type="region of interest" description="Disordered" evidence="1">
    <location>
        <begin position="80"/>
        <end position="103"/>
    </location>
</feature>
<dbReference type="EMBL" id="PZQS01000006">
    <property type="protein sequence ID" value="PVD28172.1"/>
    <property type="molecule type" value="Genomic_DNA"/>
</dbReference>
<accession>A0A2T7P420</accession>
<proteinExistence type="predicted"/>
<protein>
    <submittedName>
        <fullName evidence="2">Uncharacterized protein</fullName>
    </submittedName>
</protein>
<evidence type="ECO:0000313" key="2">
    <source>
        <dbReference type="EMBL" id="PVD28172.1"/>
    </source>
</evidence>
<comment type="caution">
    <text evidence="2">The sequence shown here is derived from an EMBL/GenBank/DDBJ whole genome shotgun (WGS) entry which is preliminary data.</text>
</comment>
<keyword evidence="3" id="KW-1185">Reference proteome</keyword>
<dbReference type="Proteomes" id="UP000245119">
    <property type="component" value="Linkage Group LG6"/>
</dbReference>